<dbReference type="Proteomes" id="UP000251558">
    <property type="component" value="Unassembled WGS sequence"/>
</dbReference>
<evidence type="ECO:0000313" key="2">
    <source>
        <dbReference type="EMBL" id="RAZ92842.1"/>
    </source>
</evidence>
<sequence>MRALAAILLWTFASAAAQADSIVQRAYTWQQLDQLWSRTLAAASPDPTRFSLLGAGASAPAPSRDVPPSDLGVPFAGDVVGESANPQGATSVHAFPVIPLSADDASVLMRRLAWAEIYLGRYRYFAPVSTDAADTLTTLSARQYAAALEAYLITARLYFSADDLPGKCVRLTRLNEIAKGPMSGATADALPEPWRPLLPIAQATRDKLGTDVLAKLVCSVQPVRGRADTVKLVETRVQEKIITAVRAKVDETLGLMNAKATEFQTLVNNMNVPIKSAEVIELERVLGNAQANMVLVKEDQLKAAATIAALSAVDLSTLNQPTSLQEFQNGKTKLATVVDQINSVMTTMATLAQVSNDPALSAQLAPCAALQGAYSALDLSRDTGALTAQIDGPYEACINQARTVVAQFQQPSLEKTQMAALAKFVRQISEAYLLTVQP</sequence>
<feature type="chain" id="PRO_5016235592" evidence="1">
    <location>
        <begin position="20"/>
        <end position="438"/>
    </location>
</feature>
<feature type="signal peptide" evidence="1">
    <location>
        <begin position="1"/>
        <end position="19"/>
    </location>
</feature>
<accession>A0A330HYS0</accession>
<evidence type="ECO:0000256" key="1">
    <source>
        <dbReference type="SAM" id="SignalP"/>
    </source>
</evidence>
<dbReference type="OrthoDB" id="8045268at2"/>
<organism evidence="2 3">
    <name type="scientific">Mesorhizobium hawassense</name>
    <dbReference type="NCBI Taxonomy" id="1209954"/>
    <lineage>
        <taxon>Bacteria</taxon>
        <taxon>Pseudomonadati</taxon>
        <taxon>Pseudomonadota</taxon>
        <taxon>Alphaproteobacteria</taxon>
        <taxon>Hyphomicrobiales</taxon>
        <taxon>Phyllobacteriaceae</taxon>
        <taxon>Mesorhizobium</taxon>
    </lineage>
</organism>
<name>A0A330HYS0_9HYPH</name>
<reference evidence="2 3" key="2">
    <citation type="submission" date="2018-07" db="EMBL/GenBank/DDBJ databases">
        <title>Diversity of Mesorhizobium strains in Brazil.</title>
        <authorList>
            <person name="Helene L.C.F."/>
            <person name="Dall'Agnol R."/>
            <person name="Delamuta J.R.M."/>
            <person name="Hungria M."/>
        </authorList>
    </citation>
    <scope>NUCLEOTIDE SEQUENCE [LARGE SCALE GENOMIC DNA]</scope>
    <source>
        <strain evidence="2 3">AC99b</strain>
    </source>
</reference>
<reference evidence="3" key="1">
    <citation type="submission" date="2018-06" db="EMBL/GenBank/DDBJ databases">
        <authorList>
            <person name="Helene L.C."/>
            <person name="Dall'Agnol R."/>
            <person name="Delamuta J.R."/>
            <person name="Hungria M."/>
        </authorList>
    </citation>
    <scope>NUCLEOTIDE SEQUENCE [LARGE SCALE GENOMIC DNA]</scope>
    <source>
        <strain evidence="3">AC99b</strain>
    </source>
</reference>
<keyword evidence="3" id="KW-1185">Reference proteome</keyword>
<dbReference type="EMBL" id="QMBP01000001">
    <property type="protein sequence ID" value="RAZ92842.1"/>
    <property type="molecule type" value="Genomic_DNA"/>
</dbReference>
<comment type="caution">
    <text evidence="2">The sequence shown here is derived from an EMBL/GenBank/DDBJ whole genome shotgun (WGS) entry which is preliminary data.</text>
</comment>
<gene>
    <name evidence="2" type="ORF">DPM33_02955</name>
</gene>
<evidence type="ECO:0000313" key="3">
    <source>
        <dbReference type="Proteomes" id="UP000251558"/>
    </source>
</evidence>
<keyword evidence="1" id="KW-0732">Signal</keyword>
<dbReference type="RefSeq" id="WP_112095388.1">
    <property type="nucleotide sequence ID" value="NZ_QMBP01000001.1"/>
</dbReference>
<dbReference type="AlphaFoldDB" id="A0A330HYS0"/>
<protein>
    <submittedName>
        <fullName evidence="2">Uncharacterized protein</fullName>
    </submittedName>
</protein>
<proteinExistence type="predicted"/>